<gene>
    <name evidence="3" type="ORF">ACFYNQ_50485</name>
</gene>
<keyword evidence="2" id="KW-0732">Signal</keyword>
<protein>
    <submittedName>
        <fullName evidence="3">Uncharacterized protein</fullName>
    </submittedName>
</protein>
<comment type="caution">
    <text evidence="3">The sequence shown here is derived from an EMBL/GenBank/DDBJ whole genome shotgun (WGS) entry which is preliminary data.</text>
</comment>
<name>A0ABW6MN69_9ACTN</name>
<evidence type="ECO:0000256" key="2">
    <source>
        <dbReference type="SAM" id="SignalP"/>
    </source>
</evidence>
<sequence>MFAARNATGCATAAALLVAVPVALALSVFTDPARARLLQTVLVGTCAWLLFWAFLRFERRRQAHYDRTGYDLAPRDSEAPAGPRAVLTGLLVAWGPMTVVIWLMGRLDDVPPGWRTARFSARWPSSSCTPPIT</sequence>
<keyword evidence="1" id="KW-1133">Transmembrane helix</keyword>
<feature type="chain" id="PRO_5046520004" evidence="2">
    <location>
        <begin position="26"/>
        <end position="133"/>
    </location>
</feature>
<dbReference type="RefSeq" id="WP_388115495.1">
    <property type="nucleotide sequence ID" value="NZ_JBIAHM010000034.1"/>
</dbReference>
<dbReference type="EMBL" id="JBIAHM010000034">
    <property type="protein sequence ID" value="MFE9606757.1"/>
    <property type="molecule type" value="Genomic_DNA"/>
</dbReference>
<evidence type="ECO:0000313" key="4">
    <source>
        <dbReference type="Proteomes" id="UP001601303"/>
    </source>
</evidence>
<accession>A0ABW6MN69</accession>
<organism evidence="3 4">
    <name type="scientific">Streptomyces hokutonensis</name>
    <dbReference type="NCBI Taxonomy" id="1306990"/>
    <lineage>
        <taxon>Bacteria</taxon>
        <taxon>Bacillati</taxon>
        <taxon>Actinomycetota</taxon>
        <taxon>Actinomycetes</taxon>
        <taxon>Kitasatosporales</taxon>
        <taxon>Streptomycetaceae</taxon>
        <taxon>Streptomyces</taxon>
    </lineage>
</organism>
<proteinExistence type="predicted"/>
<dbReference type="Proteomes" id="UP001601303">
    <property type="component" value="Unassembled WGS sequence"/>
</dbReference>
<keyword evidence="1" id="KW-0812">Transmembrane</keyword>
<feature type="signal peptide" evidence="2">
    <location>
        <begin position="1"/>
        <end position="25"/>
    </location>
</feature>
<keyword evidence="1" id="KW-0472">Membrane</keyword>
<reference evidence="3 4" key="1">
    <citation type="submission" date="2024-10" db="EMBL/GenBank/DDBJ databases">
        <title>The Natural Products Discovery Center: Release of the First 8490 Sequenced Strains for Exploring Actinobacteria Biosynthetic Diversity.</title>
        <authorList>
            <person name="Kalkreuter E."/>
            <person name="Kautsar S.A."/>
            <person name="Yang D."/>
            <person name="Bader C.D."/>
            <person name="Teijaro C.N."/>
            <person name="Fluegel L."/>
            <person name="Davis C.M."/>
            <person name="Simpson J.R."/>
            <person name="Lauterbach L."/>
            <person name="Steele A.D."/>
            <person name="Gui C."/>
            <person name="Meng S."/>
            <person name="Li G."/>
            <person name="Viehrig K."/>
            <person name="Ye F."/>
            <person name="Su P."/>
            <person name="Kiefer A.F."/>
            <person name="Nichols A."/>
            <person name="Cepeda A.J."/>
            <person name="Yan W."/>
            <person name="Fan B."/>
            <person name="Jiang Y."/>
            <person name="Adhikari A."/>
            <person name="Zheng C.-J."/>
            <person name="Schuster L."/>
            <person name="Cowan T.M."/>
            <person name="Smanski M.J."/>
            <person name="Chevrette M.G."/>
            <person name="De Carvalho L.P.S."/>
            <person name="Shen B."/>
        </authorList>
    </citation>
    <scope>NUCLEOTIDE SEQUENCE [LARGE SCALE GENOMIC DNA]</scope>
    <source>
        <strain evidence="3 4">NPDC006488</strain>
    </source>
</reference>
<evidence type="ECO:0000313" key="3">
    <source>
        <dbReference type="EMBL" id="MFE9606757.1"/>
    </source>
</evidence>
<keyword evidence="4" id="KW-1185">Reference proteome</keyword>
<feature type="transmembrane region" description="Helical" evidence="1">
    <location>
        <begin position="35"/>
        <end position="55"/>
    </location>
</feature>
<evidence type="ECO:0000256" key="1">
    <source>
        <dbReference type="SAM" id="Phobius"/>
    </source>
</evidence>
<feature type="transmembrane region" description="Helical" evidence="1">
    <location>
        <begin position="85"/>
        <end position="105"/>
    </location>
</feature>